<dbReference type="SUPFAM" id="SSF48452">
    <property type="entry name" value="TPR-like"/>
    <property type="match status" value="2"/>
</dbReference>
<evidence type="ECO:0000256" key="5">
    <source>
        <dbReference type="PROSITE-ProRule" id="PRU00339"/>
    </source>
</evidence>
<dbReference type="Pfam" id="PF13432">
    <property type="entry name" value="TPR_16"/>
    <property type="match status" value="1"/>
</dbReference>
<name>A0A923HKW7_9BURK</name>
<feature type="binding site" evidence="6">
    <location>
        <position position="46"/>
    </location>
    <ligand>
        <name>ATP</name>
        <dbReference type="ChEBI" id="CHEBI:30616"/>
    </ligand>
</feature>
<protein>
    <submittedName>
        <fullName evidence="9">Protein kinase</fullName>
    </submittedName>
</protein>
<accession>A0A923HKW7</accession>
<dbReference type="PROSITE" id="PS50005">
    <property type="entry name" value="TPR"/>
    <property type="match status" value="1"/>
</dbReference>
<evidence type="ECO:0000256" key="2">
    <source>
        <dbReference type="ARBA" id="ARBA00022741"/>
    </source>
</evidence>
<evidence type="ECO:0000256" key="1">
    <source>
        <dbReference type="ARBA" id="ARBA00022679"/>
    </source>
</evidence>
<keyword evidence="5" id="KW-0802">TPR repeat</keyword>
<evidence type="ECO:0000259" key="8">
    <source>
        <dbReference type="PROSITE" id="PS50011"/>
    </source>
</evidence>
<dbReference type="Pfam" id="PF00069">
    <property type="entry name" value="Pkinase"/>
    <property type="match status" value="1"/>
</dbReference>
<dbReference type="AlphaFoldDB" id="A0A923HKW7"/>
<dbReference type="SUPFAM" id="SSF56112">
    <property type="entry name" value="Protein kinase-like (PK-like)"/>
    <property type="match status" value="1"/>
</dbReference>
<feature type="domain" description="Protein kinase" evidence="8">
    <location>
        <begin position="17"/>
        <end position="272"/>
    </location>
</feature>
<gene>
    <name evidence="9" type="ORF">H8K36_07720</name>
</gene>
<dbReference type="Pfam" id="PF14559">
    <property type="entry name" value="TPR_19"/>
    <property type="match status" value="1"/>
</dbReference>
<keyword evidence="7" id="KW-1133">Transmembrane helix</keyword>
<dbReference type="SMART" id="SM00028">
    <property type="entry name" value="TPR"/>
    <property type="match status" value="6"/>
</dbReference>
<dbReference type="GO" id="GO:0005524">
    <property type="term" value="F:ATP binding"/>
    <property type="evidence" value="ECO:0007669"/>
    <property type="project" value="UniProtKB-UniRule"/>
</dbReference>
<dbReference type="CDD" id="cd14014">
    <property type="entry name" value="STKc_PknB_like"/>
    <property type="match status" value="1"/>
</dbReference>
<dbReference type="PANTHER" id="PTHR43289">
    <property type="entry name" value="MITOGEN-ACTIVATED PROTEIN KINASE KINASE KINASE 20-RELATED"/>
    <property type="match status" value="1"/>
</dbReference>
<dbReference type="EMBL" id="JACOFZ010000002">
    <property type="protein sequence ID" value="MBC3881254.1"/>
    <property type="molecule type" value="Genomic_DNA"/>
</dbReference>
<organism evidence="9 10">
    <name type="scientific">Undibacterium nitidum</name>
    <dbReference type="NCBI Taxonomy" id="2762298"/>
    <lineage>
        <taxon>Bacteria</taxon>
        <taxon>Pseudomonadati</taxon>
        <taxon>Pseudomonadota</taxon>
        <taxon>Betaproteobacteria</taxon>
        <taxon>Burkholderiales</taxon>
        <taxon>Oxalobacteraceae</taxon>
        <taxon>Undibacterium</taxon>
    </lineage>
</organism>
<evidence type="ECO:0000313" key="10">
    <source>
        <dbReference type="Proteomes" id="UP000627446"/>
    </source>
</evidence>
<dbReference type="Gene3D" id="1.25.40.10">
    <property type="entry name" value="Tetratricopeptide repeat domain"/>
    <property type="match status" value="3"/>
</dbReference>
<keyword evidence="3 9" id="KW-0418">Kinase</keyword>
<keyword evidence="7" id="KW-0472">Membrane</keyword>
<feature type="transmembrane region" description="Helical" evidence="7">
    <location>
        <begin position="315"/>
        <end position="335"/>
    </location>
</feature>
<evidence type="ECO:0000256" key="4">
    <source>
        <dbReference type="ARBA" id="ARBA00022840"/>
    </source>
</evidence>
<evidence type="ECO:0000256" key="3">
    <source>
        <dbReference type="ARBA" id="ARBA00022777"/>
    </source>
</evidence>
<sequence>MSVTQVTAQQPEFLLHYQLGQSLGEGGFGQVFQAWDTKLHRQVAIKYLKNVSAGVDLLREARLAASLQHPAFVKVHALEQTSDSQAIVMEMVPGRTLRQLLETQPPSIHQVLDIVRQVAQAMQEAHAAGLIHGDLKPSNLMQEPGGAVRILDFGLASQADRDATTSVVQADPQGTIAYMAPEILTGASMRACSDIYALGVILYELLTGSRPFANLSGLALAAAVIQSNSDQWPWPDHLPLALRQLVRAMTARQLENRIASMQEVVLQINQLIALDPPSMGSASFKMSGINLAALPPQDEAPIVNWRRLFKSSRPILLVFIVLILAFVGWQTQPYWSRVETQLKNYSEAREMKAGLAALEQADRAEMLDQAEVHFTRILEQTPEHTAARASLALVDSYRYVLDAQNTAALERAEANAKKALEQNDFLALTHIAYSRVLSLRGQHEAAQQEIDRAFALDPKNPQVWLNKILGQLRAEKVKEAMESAQQAAQLFSQNAGFSHQLAEIYVSQQNYSMAVELYQQSIERSSANAATYIGLARAQVKLNQIEEAIQTLQQGLKLRETGELYAELGDTLFLRGDYVGAATAYERAVNKVTGNPEDFRTWAKYADTLQWIPGRMDSAKNAYATARDLIKPKLDKSPKDADLLSRTALYNAKNGDISAAHEAIAALDGLIEQNPLAQFRVGVSYEVLGKREAAVAAVLKARSLGYPTKLIDADPDLVSLRRDPLYLRKPSKL</sequence>
<dbReference type="InterPro" id="IPR017441">
    <property type="entry name" value="Protein_kinase_ATP_BS"/>
</dbReference>
<keyword evidence="7" id="KW-0812">Transmembrane</keyword>
<keyword evidence="4 6" id="KW-0067">ATP-binding</keyword>
<reference evidence="9" key="1">
    <citation type="submission" date="2020-08" db="EMBL/GenBank/DDBJ databases">
        <title>Novel species isolated from subtropical streams in China.</title>
        <authorList>
            <person name="Lu H."/>
        </authorList>
    </citation>
    <scope>NUCLEOTIDE SEQUENCE</scope>
    <source>
        <strain evidence="9">LX22W</strain>
    </source>
</reference>
<evidence type="ECO:0000256" key="7">
    <source>
        <dbReference type="SAM" id="Phobius"/>
    </source>
</evidence>
<dbReference type="RefSeq" id="WP_186916269.1">
    <property type="nucleotide sequence ID" value="NZ_JACOFZ010000002.1"/>
</dbReference>
<keyword evidence="10" id="KW-1185">Reference proteome</keyword>
<dbReference type="InterPro" id="IPR019734">
    <property type="entry name" value="TPR_rpt"/>
</dbReference>
<dbReference type="Gene3D" id="1.10.510.10">
    <property type="entry name" value="Transferase(Phosphotransferase) domain 1"/>
    <property type="match status" value="1"/>
</dbReference>
<dbReference type="PROSITE" id="PS00107">
    <property type="entry name" value="PROTEIN_KINASE_ATP"/>
    <property type="match status" value="1"/>
</dbReference>
<evidence type="ECO:0000256" key="6">
    <source>
        <dbReference type="PROSITE-ProRule" id="PRU10141"/>
    </source>
</evidence>
<proteinExistence type="predicted"/>
<keyword evidence="1" id="KW-0808">Transferase</keyword>
<feature type="repeat" description="TPR" evidence="5">
    <location>
        <begin position="529"/>
        <end position="562"/>
    </location>
</feature>
<comment type="caution">
    <text evidence="9">The sequence shown here is derived from an EMBL/GenBank/DDBJ whole genome shotgun (WGS) entry which is preliminary data.</text>
</comment>
<dbReference type="InterPro" id="IPR000719">
    <property type="entry name" value="Prot_kinase_dom"/>
</dbReference>
<dbReference type="PANTHER" id="PTHR43289:SF6">
    <property type="entry name" value="SERINE_THREONINE-PROTEIN KINASE NEKL-3"/>
    <property type="match status" value="1"/>
</dbReference>
<dbReference type="PROSITE" id="PS50011">
    <property type="entry name" value="PROTEIN_KINASE_DOM"/>
    <property type="match status" value="1"/>
</dbReference>
<dbReference type="SMART" id="SM00220">
    <property type="entry name" value="S_TKc"/>
    <property type="match status" value="1"/>
</dbReference>
<dbReference type="GO" id="GO:0004674">
    <property type="term" value="F:protein serine/threonine kinase activity"/>
    <property type="evidence" value="ECO:0007669"/>
    <property type="project" value="TreeGrafter"/>
</dbReference>
<keyword evidence="2 6" id="KW-0547">Nucleotide-binding</keyword>
<evidence type="ECO:0000313" key="9">
    <source>
        <dbReference type="EMBL" id="MBC3881254.1"/>
    </source>
</evidence>
<dbReference type="InterPro" id="IPR011990">
    <property type="entry name" value="TPR-like_helical_dom_sf"/>
</dbReference>
<dbReference type="Proteomes" id="UP000627446">
    <property type="component" value="Unassembled WGS sequence"/>
</dbReference>
<dbReference type="InterPro" id="IPR011009">
    <property type="entry name" value="Kinase-like_dom_sf"/>
</dbReference>